<dbReference type="InterPro" id="IPR038594">
    <property type="entry name" value="SepF-like_sf"/>
</dbReference>
<dbReference type="AlphaFoldDB" id="A0A8J7UTW4"/>
<dbReference type="OrthoDB" id="59754at2157"/>
<keyword evidence="1" id="KW-0131">Cell cycle</keyword>
<evidence type="ECO:0000313" key="2">
    <source>
        <dbReference type="Proteomes" id="UP000740329"/>
    </source>
</evidence>
<dbReference type="Pfam" id="PF04472">
    <property type="entry name" value="SepF"/>
    <property type="match status" value="1"/>
</dbReference>
<dbReference type="InterPro" id="IPR007561">
    <property type="entry name" value="Cell_div_SepF/SepF-rel"/>
</dbReference>
<dbReference type="Gene3D" id="3.30.110.150">
    <property type="entry name" value="SepF-like protein"/>
    <property type="match status" value="1"/>
</dbReference>
<keyword evidence="1" id="KW-0132">Cell division</keyword>
<sequence>MFKKIKKMISSTETLKPSSPVPIEEYIELPVKTYEGNELVKIKVCELEDFKDSTEISVLVEAGYLVIANTIDLERDIDDDYAKVLTDLKNKLRNTGKIVRLCETKIMAVPSNTIIEKIVKEKKD</sequence>
<name>A0A8J7UTW4_METVO</name>
<dbReference type="EMBL" id="JAGGMV010000001">
    <property type="protein sequence ID" value="MBP2200716.1"/>
    <property type="molecule type" value="Genomic_DNA"/>
</dbReference>
<evidence type="ECO:0000313" key="1">
    <source>
        <dbReference type="EMBL" id="MBP2200716.1"/>
    </source>
</evidence>
<protein>
    <submittedName>
        <fullName evidence="1">SepF-like predicted cell division protein (DUF552 family)</fullName>
    </submittedName>
</protein>
<dbReference type="RefSeq" id="WP_209590098.1">
    <property type="nucleotide sequence ID" value="NZ_JAGGMU010000001.1"/>
</dbReference>
<reference evidence="1" key="1">
    <citation type="submission" date="2021-03" db="EMBL/GenBank/DDBJ databases">
        <title>Genomic Encyclopedia of Type Strains, Phase IV (KMG-V): Genome sequencing to study the core and pangenomes of soil and plant-associated prokaryotes.</title>
        <authorList>
            <person name="Whitman W."/>
        </authorList>
    </citation>
    <scope>NUCLEOTIDE SEQUENCE</scope>
    <source>
        <strain evidence="1">C4</strain>
    </source>
</reference>
<dbReference type="Proteomes" id="UP000740329">
    <property type="component" value="Unassembled WGS sequence"/>
</dbReference>
<gene>
    <name evidence="1" type="ORF">J3E07_000114</name>
</gene>
<comment type="caution">
    <text evidence="1">The sequence shown here is derived from an EMBL/GenBank/DDBJ whole genome shotgun (WGS) entry which is preliminary data.</text>
</comment>
<proteinExistence type="predicted"/>
<dbReference type="GO" id="GO:0051301">
    <property type="term" value="P:cell division"/>
    <property type="evidence" value="ECO:0007669"/>
    <property type="project" value="UniProtKB-KW"/>
</dbReference>
<organism evidence="1 2">
    <name type="scientific">Methanococcus voltae</name>
    <dbReference type="NCBI Taxonomy" id="2188"/>
    <lineage>
        <taxon>Archaea</taxon>
        <taxon>Methanobacteriati</taxon>
        <taxon>Methanobacteriota</taxon>
        <taxon>Methanomada group</taxon>
        <taxon>Methanococci</taxon>
        <taxon>Methanococcales</taxon>
        <taxon>Methanococcaceae</taxon>
        <taxon>Methanococcus</taxon>
    </lineage>
</organism>
<accession>A0A8J7UTW4</accession>